<evidence type="ECO:0000313" key="5">
    <source>
        <dbReference type="EMBL" id="UYE92570.1"/>
    </source>
</evidence>
<evidence type="ECO:0000256" key="2">
    <source>
        <dbReference type="ARBA" id="ARBA00022801"/>
    </source>
</evidence>
<keyword evidence="2 5" id="KW-0378">Hydrolase</keyword>
<reference evidence="5" key="1">
    <citation type="submission" date="2022-09" db="EMBL/GenBank/DDBJ databases">
        <authorList>
            <person name="Murray E."/>
            <person name="Buttimer C."/>
            <person name="Hill C."/>
        </authorList>
    </citation>
    <scope>NUCLEOTIDE SEQUENCE</scope>
</reference>
<proteinExistence type="inferred from homology"/>
<evidence type="ECO:0000256" key="1">
    <source>
        <dbReference type="ARBA" id="ARBA00013260"/>
    </source>
</evidence>
<dbReference type="EC" id="3.1.1.29" evidence="1"/>
<dbReference type="PANTHER" id="PTHR12649:SF11">
    <property type="entry name" value="PEPTIDYL-TRNA HYDROLASE 2, MITOCHONDRIAL"/>
    <property type="match status" value="1"/>
</dbReference>
<evidence type="ECO:0000256" key="4">
    <source>
        <dbReference type="ARBA" id="ARBA00048707"/>
    </source>
</evidence>
<dbReference type="PANTHER" id="PTHR12649">
    <property type="entry name" value="PEPTIDYL-TRNA HYDROLASE 2"/>
    <property type="match status" value="1"/>
</dbReference>
<dbReference type="Pfam" id="PF01981">
    <property type="entry name" value="PTH2"/>
    <property type="match status" value="1"/>
</dbReference>
<comment type="catalytic activity">
    <reaction evidence="4">
        <text>an N-acyl-L-alpha-aminoacyl-tRNA + H2O = an N-acyl-L-amino acid + a tRNA + H(+)</text>
        <dbReference type="Rhea" id="RHEA:54448"/>
        <dbReference type="Rhea" id="RHEA-COMP:10123"/>
        <dbReference type="Rhea" id="RHEA-COMP:13883"/>
        <dbReference type="ChEBI" id="CHEBI:15377"/>
        <dbReference type="ChEBI" id="CHEBI:15378"/>
        <dbReference type="ChEBI" id="CHEBI:59874"/>
        <dbReference type="ChEBI" id="CHEBI:78442"/>
        <dbReference type="ChEBI" id="CHEBI:138191"/>
        <dbReference type="EC" id="3.1.1.29"/>
    </reaction>
</comment>
<keyword evidence="6" id="KW-1185">Reference proteome</keyword>
<dbReference type="SUPFAM" id="SSF102462">
    <property type="entry name" value="Peptidyl-tRNA hydrolase II"/>
    <property type="match status" value="1"/>
</dbReference>
<dbReference type="InterPro" id="IPR023476">
    <property type="entry name" value="Pep_tRNA_hydro_II_dom_sf"/>
</dbReference>
<dbReference type="Proteomes" id="UP001232159">
    <property type="component" value="Segment"/>
</dbReference>
<accession>A0AAE9P5A5</accession>
<dbReference type="GO" id="GO:0004045">
    <property type="term" value="F:peptidyl-tRNA hydrolase activity"/>
    <property type="evidence" value="ECO:0007669"/>
    <property type="project" value="UniProtKB-EC"/>
</dbReference>
<name>A0AAE9P5A5_9CAUD</name>
<organism evidence="5 6">
    <name type="scientific">Enterococcus phage H1</name>
    <dbReference type="NCBI Taxonomy" id="2982918"/>
    <lineage>
        <taxon>Viruses</taxon>
        <taxon>Duplodnaviria</taxon>
        <taxon>Heunggongvirae</taxon>
        <taxon>Uroviricota</taxon>
        <taxon>Caudoviricetes</taxon>
    </lineage>
</organism>
<evidence type="ECO:0000256" key="3">
    <source>
        <dbReference type="ARBA" id="ARBA00038050"/>
    </source>
</evidence>
<comment type="similarity">
    <text evidence="3">Belongs to the PTH2 family.</text>
</comment>
<sequence length="138" mass="15795">MGKIVEYILVNKELNMGVGKIAGQVAHVQTVIDNKIFELDDKIYFLSEEILDEDIMDTRFAKEKELINNYYDWFHTGPQTKIILRAKEKDLLKAIDMGAIYIIDKGLTEIPPGSLTAVGFFPQPKDNLVDFTKKFQLL</sequence>
<dbReference type="EMBL" id="OP534061">
    <property type="protein sequence ID" value="UYE92570.1"/>
    <property type="molecule type" value="Genomic_DNA"/>
</dbReference>
<gene>
    <name evidence="5" type="ORF">H1_150</name>
</gene>
<dbReference type="InterPro" id="IPR002833">
    <property type="entry name" value="PTH2"/>
</dbReference>
<protein>
    <recommendedName>
        <fullName evidence="1">peptidyl-tRNA hydrolase</fullName>
        <ecNumber evidence="1">3.1.1.29</ecNumber>
    </recommendedName>
</protein>
<dbReference type="Gene3D" id="3.40.1490.10">
    <property type="entry name" value="Bit1"/>
    <property type="match status" value="1"/>
</dbReference>
<evidence type="ECO:0000313" key="6">
    <source>
        <dbReference type="Proteomes" id="UP001232159"/>
    </source>
</evidence>